<keyword evidence="2" id="KW-0067">ATP-binding</keyword>
<dbReference type="GO" id="GO:0004016">
    <property type="term" value="F:adenylate cyclase activity"/>
    <property type="evidence" value="ECO:0007669"/>
    <property type="project" value="TreeGrafter"/>
</dbReference>
<dbReference type="Gene3D" id="1.25.40.10">
    <property type="entry name" value="Tetratricopeptide repeat domain"/>
    <property type="match status" value="2"/>
</dbReference>
<dbReference type="SUPFAM" id="SSF48452">
    <property type="entry name" value="TPR-like"/>
    <property type="match status" value="1"/>
</dbReference>
<proteinExistence type="predicted"/>
<dbReference type="PANTHER" id="PTHR16305">
    <property type="entry name" value="TESTICULAR SOLUBLE ADENYLYL CYCLASE"/>
    <property type="match status" value="1"/>
</dbReference>
<dbReference type="EMBL" id="LAZR01011571">
    <property type="protein sequence ID" value="KKM61000.1"/>
    <property type="molecule type" value="Genomic_DNA"/>
</dbReference>
<evidence type="ECO:0000256" key="1">
    <source>
        <dbReference type="ARBA" id="ARBA00022741"/>
    </source>
</evidence>
<dbReference type="AlphaFoldDB" id="A0A0F9LA78"/>
<dbReference type="SUPFAM" id="SSF81901">
    <property type="entry name" value="HCP-like"/>
    <property type="match status" value="1"/>
</dbReference>
<gene>
    <name evidence="3" type="ORF">LCGC14_1536130</name>
</gene>
<evidence type="ECO:0008006" key="4">
    <source>
        <dbReference type="Google" id="ProtNLM"/>
    </source>
</evidence>
<dbReference type="InterPro" id="IPR011990">
    <property type="entry name" value="TPR-like_helical_dom_sf"/>
</dbReference>
<dbReference type="PANTHER" id="PTHR16305:SF28">
    <property type="entry name" value="GUANYLATE CYCLASE DOMAIN-CONTAINING PROTEIN"/>
    <property type="match status" value="1"/>
</dbReference>
<protein>
    <recommendedName>
        <fullName evidence="4">MalT-like TPR region domain-containing protein</fullName>
    </recommendedName>
</protein>
<sequence>MLFERGIYPESTYIFKHALTQEVVYDSILTRRKKQLHEDIGNSIEELHKENIDEYYEILAEHFISSENYVKGSEYCRLAGKKAEKTGSFNDAIVYGNKQVAYLEKSPQTGEVEKKLIDARTILGLYYFQMTNCVEAKAAVDPIVDLATERNYKRRVSQINCVIGQYAGTVEEDYTKAFEYLERALSIGGDLNDLPTLVLSNICMATNLSLNCDFTKSLLYYEKALEINVAANVLWGISATKAWIALCVYNYQGRINLGYAVSEEALRIANESSDIFSKTHAYPAHGWSCYHKGYLKEAKEHFLKGADFCERLNSLIMASTAHFGLGITLRYSPV</sequence>
<name>A0A0F9LA78_9ZZZZ</name>
<dbReference type="GO" id="GO:0005524">
    <property type="term" value="F:ATP binding"/>
    <property type="evidence" value="ECO:0007669"/>
    <property type="project" value="UniProtKB-KW"/>
</dbReference>
<reference evidence="3" key="1">
    <citation type="journal article" date="2015" name="Nature">
        <title>Complex archaea that bridge the gap between prokaryotes and eukaryotes.</title>
        <authorList>
            <person name="Spang A."/>
            <person name="Saw J.H."/>
            <person name="Jorgensen S.L."/>
            <person name="Zaremba-Niedzwiedzka K."/>
            <person name="Martijn J."/>
            <person name="Lind A.E."/>
            <person name="van Eijk R."/>
            <person name="Schleper C."/>
            <person name="Guy L."/>
            <person name="Ettema T.J."/>
        </authorList>
    </citation>
    <scope>NUCLEOTIDE SEQUENCE</scope>
</reference>
<evidence type="ECO:0000313" key="3">
    <source>
        <dbReference type="EMBL" id="KKM61000.1"/>
    </source>
</evidence>
<comment type="caution">
    <text evidence="3">The sequence shown here is derived from an EMBL/GenBank/DDBJ whole genome shotgun (WGS) entry which is preliminary data.</text>
</comment>
<dbReference type="GO" id="GO:0005737">
    <property type="term" value="C:cytoplasm"/>
    <property type="evidence" value="ECO:0007669"/>
    <property type="project" value="TreeGrafter"/>
</dbReference>
<organism evidence="3">
    <name type="scientific">marine sediment metagenome</name>
    <dbReference type="NCBI Taxonomy" id="412755"/>
    <lineage>
        <taxon>unclassified sequences</taxon>
        <taxon>metagenomes</taxon>
        <taxon>ecological metagenomes</taxon>
    </lineage>
</organism>
<accession>A0A0F9LA78</accession>
<keyword evidence="1" id="KW-0547">Nucleotide-binding</keyword>
<evidence type="ECO:0000256" key="2">
    <source>
        <dbReference type="ARBA" id="ARBA00022840"/>
    </source>
</evidence>